<name>A0ABW2QRJ8_9BURK</name>
<organism evidence="1 2">
    <name type="scientific">Hydrogenophaga atypica</name>
    <dbReference type="NCBI Taxonomy" id="249409"/>
    <lineage>
        <taxon>Bacteria</taxon>
        <taxon>Pseudomonadati</taxon>
        <taxon>Pseudomonadota</taxon>
        <taxon>Betaproteobacteria</taxon>
        <taxon>Burkholderiales</taxon>
        <taxon>Comamonadaceae</taxon>
        <taxon>Hydrogenophaga</taxon>
    </lineage>
</organism>
<dbReference type="EMBL" id="JBHTCA010000011">
    <property type="protein sequence ID" value="MFC7410085.1"/>
    <property type="molecule type" value="Genomic_DNA"/>
</dbReference>
<accession>A0ABW2QRJ8</accession>
<dbReference type="Proteomes" id="UP001596501">
    <property type="component" value="Unassembled WGS sequence"/>
</dbReference>
<dbReference type="RefSeq" id="WP_382224656.1">
    <property type="nucleotide sequence ID" value="NZ_JBHTCA010000011.1"/>
</dbReference>
<comment type="caution">
    <text evidence="1">The sequence shown here is derived from an EMBL/GenBank/DDBJ whole genome shotgun (WGS) entry which is preliminary data.</text>
</comment>
<sequence length="266" mass="29250">MAEWRRPCHGRAGVCVAQQALRLWMLLFLGLAGLLVGSPAAAGPVLLHIHDRPPYNMIRDGRLVGLTGTPAMRAFELVGISFQVASFPSARQLHMIQNARDDSPVNCAVGWFMRPERQRFAKFTQPIYQDSAHVVLTNLPPERLRDGDPIASLLNDASLVALFKQGYSFGTELDALVGTAKFNRRETSSDNVSMARMVALGRVDFMLTAPEEVRGLQEVLGLALAGTRVVRLVGMPAGEKRHIMCSLNTPDSLIERLNRAIERAVP</sequence>
<dbReference type="SUPFAM" id="SSF53850">
    <property type="entry name" value="Periplasmic binding protein-like II"/>
    <property type="match status" value="1"/>
</dbReference>
<proteinExistence type="predicted"/>
<evidence type="ECO:0000313" key="1">
    <source>
        <dbReference type="EMBL" id="MFC7410085.1"/>
    </source>
</evidence>
<reference evidence="2" key="1">
    <citation type="journal article" date="2019" name="Int. J. Syst. Evol. Microbiol.">
        <title>The Global Catalogue of Microorganisms (GCM) 10K type strain sequencing project: providing services to taxonomists for standard genome sequencing and annotation.</title>
        <authorList>
            <consortium name="The Broad Institute Genomics Platform"/>
            <consortium name="The Broad Institute Genome Sequencing Center for Infectious Disease"/>
            <person name="Wu L."/>
            <person name="Ma J."/>
        </authorList>
    </citation>
    <scope>NUCLEOTIDE SEQUENCE [LARGE SCALE GENOMIC DNA]</scope>
    <source>
        <strain evidence="2">CGMCC 1.12371</strain>
    </source>
</reference>
<protein>
    <submittedName>
        <fullName evidence="1">Substrate-binding periplasmic protein</fullName>
    </submittedName>
</protein>
<dbReference type="Gene3D" id="3.40.190.10">
    <property type="entry name" value="Periplasmic binding protein-like II"/>
    <property type="match status" value="2"/>
</dbReference>
<evidence type="ECO:0000313" key="2">
    <source>
        <dbReference type="Proteomes" id="UP001596501"/>
    </source>
</evidence>
<keyword evidence="2" id="KW-1185">Reference proteome</keyword>
<gene>
    <name evidence="1" type="ORF">ACFQPB_14550</name>
</gene>